<organism evidence="1 2">
    <name type="scientific">Salibacterium salarium</name>
    <dbReference type="NCBI Taxonomy" id="284579"/>
    <lineage>
        <taxon>Bacteria</taxon>
        <taxon>Bacillati</taxon>
        <taxon>Bacillota</taxon>
        <taxon>Bacilli</taxon>
        <taxon>Bacillales</taxon>
        <taxon>Bacillaceae</taxon>
    </lineage>
</organism>
<sequence>MSGLSRQDIEAIRKRAEAATEAPWDDFDDNWDGSVYEYDALTESCVDIIAECKTTNKLADAAFISAAREDVPRLLAEVERLQSIIRSVYSLANEFDYYAIIDEIEEEVD</sequence>
<dbReference type="RefSeq" id="WP_125563422.1">
    <property type="nucleotide sequence ID" value="NZ_RBVX01000113.1"/>
</dbReference>
<dbReference type="AlphaFoldDB" id="A0A428MS68"/>
<comment type="caution">
    <text evidence="1">The sequence shown here is derived from an EMBL/GenBank/DDBJ whole genome shotgun (WGS) entry which is preliminary data.</text>
</comment>
<gene>
    <name evidence="1" type="ORF">D7Z54_33780</name>
</gene>
<protein>
    <submittedName>
        <fullName evidence="1">Uncharacterized protein</fullName>
    </submittedName>
</protein>
<evidence type="ECO:0000313" key="1">
    <source>
        <dbReference type="EMBL" id="RSL28949.1"/>
    </source>
</evidence>
<dbReference type="OrthoDB" id="2088266at2"/>
<accession>A0A428MS68</accession>
<keyword evidence="2" id="KW-1185">Reference proteome</keyword>
<dbReference type="Proteomes" id="UP000275076">
    <property type="component" value="Unassembled WGS sequence"/>
</dbReference>
<reference evidence="1 2" key="1">
    <citation type="submission" date="2018-10" db="EMBL/GenBank/DDBJ databases">
        <title>Draft genome sequence of Bacillus salarius IM0101, isolated from a hypersaline soil in Inner Mongolia, China.</title>
        <authorList>
            <person name="Yamprayoonswat W."/>
            <person name="Boonvisut S."/>
            <person name="Jumpathong W."/>
            <person name="Sittihan S."/>
            <person name="Ruangsuj P."/>
            <person name="Wanthongcharoen S."/>
            <person name="Thongpramul N."/>
            <person name="Pimmason S."/>
            <person name="Yu B."/>
            <person name="Yasawong M."/>
        </authorList>
    </citation>
    <scope>NUCLEOTIDE SEQUENCE [LARGE SCALE GENOMIC DNA]</scope>
    <source>
        <strain evidence="1 2">IM0101</strain>
    </source>
</reference>
<name>A0A428MS68_9BACI</name>
<evidence type="ECO:0000313" key="2">
    <source>
        <dbReference type="Proteomes" id="UP000275076"/>
    </source>
</evidence>
<proteinExistence type="predicted"/>
<dbReference type="EMBL" id="RBVX01000113">
    <property type="protein sequence ID" value="RSL28949.1"/>
    <property type="molecule type" value="Genomic_DNA"/>
</dbReference>